<organism evidence="1 2">
    <name type="scientific">Burkholderia cepacia</name>
    <name type="common">Pseudomonas cepacia</name>
    <dbReference type="NCBI Taxonomy" id="292"/>
    <lineage>
        <taxon>Bacteria</taxon>
        <taxon>Pseudomonadati</taxon>
        <taxon>Pseudomonadota</taxon>
        <taxon>Betaproteobacteria</taxon>
        <taxon>Burkholderiales</taxon>
        <taxon>Burkholderiaceae</taxon>
        <taxon>Burkholderia</taxon>
        <taxon>Burkholderia cepacia complex</taxon>
    </lineage>
</organism>
<accession>A0A1B4PT40</accession>
<evidence type="ECO:0000313" key="1">
    <source>
        <dbReference type="EMBL" id="AOK17073.1"/>
    </source>
</evidence>
<reference evidence="1 2" key="1">
    <citation type="submission" date="2015-12" db="EMBL/GenBank/DDBJ databases">
        <title>Diversity of Burkholderia near neighbor genomes.</title>
        <authorList>
            <person name="Sahl J."/>
            <person name="Wagner D."/>
            <person name="Keim P."/>
        </authorList>
    </citation>
    <scope>NUCLEOTIDE SEQUENCE [LARGE SCALE GENOMIC DNA]</scope>
    <source>
        <strain evidence="1 2">MSMB1184WGS</strain>
    </source>
</reference>
<name>A0A1B4PT40_BURCE</name>
<dbReference type="RefSeq" id="WP_015602372.1">
    <property type="nucleotide sequence ID" value="NZ_CP013443.1"/>
</dbReference>
<gene>
    <name evidence="1" type="ORF">WT26_14315</name>
</gene>
<proteinExistence type="predicted"/>
<evidence type="ECO:0000313" key="2">
    <source>
        <dbReference type="Proteomes" id="UP000094776"/>
    </source>
</evidence>
<protein>
    <recommendedName>
        <fullName evidence="3">HNH endonuclease</fullName>
    </recommendedName>
</protein>
<dbReference type="Proteomes" id="UP000094776">
    <property type="component" value="Chromosome 1"/>
</dbReference>
<sequence>MVMKLPMPAFDSVQLVKDVVDERAGGVNATFFNNIKDEWCERVQEYIDNAGTPPTVGTWPAIQTKKKSFLNLYLSPAPGSVQSPILKSMRKHDLTVCPACGELGRPNTLDHYLPKGKYPHFCITPVNLFPMCDACQDAKDTKVGNAQSPRFFVHPYFDTFVGQQVLHLEIHPPFDAPSFTLGASPDLNADHAALIRTHVRELEIETRYASFFRNQYRRLLRLVGAMRTSGQNVEQTLATFKQGVADPSLNTWEHVFYAAVLGNPDHLDYLANEPLPQYL</sequence>
<dbReference type="AlphaFoldDB" id="A0A1B4PT40"/>
<dbReference type="EMBL" id="CP013443">
    <property type="protein sequence ID" value="AOK17073.1"/>
    <property type="molecule type" value="Genomic_DNA"/>
</dbReference>
<evidence type="ECO:0008006" key="3">
    <source>
        <dbReference type="Google" id="ProtNLM"/>
    </source>
</evidence>